<dbReference type="GO" id="GO:0005524">
    <property type="term" value="F:ATP binding"/>
    <property type="evidence" value="ECO:0007669"/>
    <property type="project" value="UniProtKB-UniRule"/>
</dbReference>
<dbReference type="GO" id="GO:0008652">
    <property type="term" value="P:amino acid biosynthetic process"/>
    <property type="evidence" value="ECO:0007669"/>
    <property type="project" value="UniProtKB-KW"/>
</dbReference>
<dbReference type="GO" id="GO:0009423">
    <property type="term" value="P:chorismate biosynthetic process"/>
    <property type="evidence" value="ECO:0007669"/>
    <property type="project" value="UniProtKB-UniRule"/>
</dbReference>
<comment type="cofactor">
    <cofactor evidence="7">
        <name>Mg(2+)</name>
        <dbReference type="ChEBI" id="CHEBI:18420"/>
    </cofactor>
    <text evidence="7">Binds 1 Mg(2+) ion per subunit.</text>
</comment>
<evidence type="ECO:0000256" key="3">
    <source>
        <dbReference type="ARBA" id="ARBA00022741"/>
    </source>
</evidence>
<feature type="binding site" evidence="7">
    <location>
        <position position="118"/>
    </location>
    <ligand>
        <name>ATP</name>
        <dbReference type="ChEBI" id="CHEBI:30616"/>
    </ligand>
</feature>
<dbReference type="EMBL" id="STFF01000002">
    <property type="protein sequence ID" value="THU39922.1"/>
    <property type="molecule type" value="Genomic_DNA"/>
</dbReference>
<dbReference type="InterPro" id="IPR000623">
    <property type="entry name" value="Shikimate_kinase/TSH1"/>
</dbReference>
<dbReference type="HAMAP" id="MF_00109">
    <property type="entry name" value="Shikimate_kinase"/>
    <property type="match status" value="1"/>
</dbReference>
<feature type="binding site" evidence="7">
    <location>
        <position position="32"/>
    </location>
    <ligand>
        <name>substrate</name>
    </ligand>
</feature>
<dbReference type="SUPFAM" id="SSF52540">
    <property type="entry name" value="P-loop containing nucleoside triphosphate hydrolases"/>
    <property type="match status" value="1"/>
</dbReference>
<dbReference type="RefSeq" id="WP_136576678.1">
    <property type="nucleotide sequence ID" value="NZ_STFF01000002.1"/>
</dbReference>
<dbReference type="GO" id="GO:0009073">
    <property type="term" value="P:aromatic amino acid family biosynthetic process"/>
    <property type="evidence" value="ECO:0007669"/>
    <property type="project" value="UniProtKB-KW"/>
</dbReference>
<evidence type="ECO:0000256" key="1">
    <source>
        <dbReference type="ARBA" id="ARBA00022605"/>
    </source>
</evidence>
<keyword evidence="4 7" id="KW-0418">Kinase</keyword>
<comment type="function">
    <text evidence="7">Catalyzes the specific phosphorylation of the 3-hydroxyl group of shikimic acid using ATP as a cosubstrate.</text>
</comment>
<keyword evidence="3 7" id="KW-0547">Nucleotide-binding</keyword>
<dbReference type="CDD" id="cd00464">
    <property type="entry name" value="SK"/>
    <property type="match status" value="1"/>
</dbReference>
<proteinExistence type="inferred from homology"/>
<dbReference type="PRINTS" id="PR01100">
    <property type="entry name" value="SHIKIMTKNASE"/>
</dbReference>
<dbReference type="GO" id="GO:0005829">
    <property type="term" value="C:cytosol"/>
    <property type="evidence" value="ECO:0007669"/>
    <property type="project" value="TreeGrafter"/>
</dbReference>
<feature type="binding site" evidence="7">
    <location>
        <position position="56"/>
    </location>
    <ligand>
        <name>substrate</name>
    </ligand>
</feature>
<feature type="binding site" evidence="7">
    <location>
        <position position="79"/>
    </location>
    <ligand>
        <name>substrate</name>
    </ligand>
</feature>
<accession>A0A4S8I283</accession>
<comment type="caution">
    <text evidence="8">The sequence shown here is derived from an EMBL/GenBank/DDBJ whole genome shotgun (WGS) entry which is preliminary data.</text>
</comment>
<dbReference type="Pfam" id="PF01202">
    <property type="entry name" value="SKI"/>
    <property type="match status" value="1"/>
</dbReference>
<evidence type="ECO:0000313" key="8">
    <source>
        <dbReference type="EMBL" id="THU39922.1"/>
    </source>
</evidence>
<dbReference type="Proteomes" id="UP000306918">
    <property type="component" value="Unassembled WGS sequence"/>
</dbReference>
<dbReference type="InterPro" id="IPR027417">
    <property type="entry name" value="P-loop_NTPase"/>
</dbReference>
<dbReference type="OrthoDB" id="9800332at2"/>
<keyword evidence="5 7" id="KW-0067">ATP-binding</keyword>
<comment type="caution">
    <text evidence="7">Lacks conserved residue(s) required for the propagation of feature annotation.</text>
</comment>
<evidence type="ECO:0000256" key="7">
    <source>
        <dbReference type="HAMAP-Rule" id="MF_00109"/>
    </source>
</evidence>
<protein>
    <recommendedName>
        <fullName evidence="7">Shikimate kinase</fullName>
        <shortName evidence="7">SK</shortName>
        <ecNumber evidence="7">2.7.1.71</ecNumber>
    </recommendedName>
</protein>
<comment type="pathway">
    <text evidence="7">Metabolic intermediate biosynthesis; chorismate biosynthesis; chorismate from D-erythrose 4-phosphate and phosphoenolpyruvate: step 5/7.</text>
</comment>
<dbReference type="PANTHER" id="PTHR21087:SF16">
    <property type="entry name" value="SHIKIMATE KINASE 1, CHLOROPLASTIC"/>
    <property type="match status" value="1"/>
</dbReference>
<gene>
    <name evidence="7" type="primary">aroK</name>
    <name evidence="8" type="ORF">FAM09_08490</name>
</gene>
<keyword evidence="1 7" id="KW-0028">Amino-acid biosynthesis</keyword>
<keyword evidence="7" id="KW-0963">Cytoplasm</keyword>
<keyword evidence="2 7" id="KW-0808">Transferase</keyword>
<dbReference type="PANTHER" id="PTHR21087">
    <property type="entry name" value="SHIKIMATE KINASE"/>
    <property type="match status" value="1"/>
</dbReference>
<keyword evidence="7" id="KW-0479">Metal-binding</keyword>
<comment type="subcellular location">
    <subcellularLocation>
        <location evidence="7">Cytoplasm</location>
    </subcellularLocation>
</comment>
<keyword evidence="7" id="KW-0460">Magnesium</keyword>
<reference evidence="8 9" key="1">
    <citation type="submission" date="2019-04" db="EMBL/GenBank/DDBJ databases">
        <title>Niastella caeni sp. nov., isolated from activated sludge.</title>
        <authorList>
            <person name="Sheng M."/>
        </authorList>
    </citation>
    <scope>NUCLEOTIDE SEQUENCE [LARGE SCALE GENOMIC DNA]</scope>
    <source>
        <strain evidence="8 9">HX-2-15</strain>
    </source>
</reference>
<evidence type="ECO:0000256" key="5">
    <source>
        <dbReference type="ARBA" id="ARBA00022840"/>
    </source>
</evidence>
<evidence type="ECO:0000313" key="9">
    <source>
        <dbReference type="Proteomes" id="UP000306918"/>
    </source>
</evidence>
<comment type="subunit">
    <text evidence="7">Monomer.</text>
</comment>
<keyword evidence="9" id="KW-1185">Reference proteome</keyword>
<feature type="binding site" evidence="7">
    <location>
        <position position="140"/>
    </location>
    <ligand>
        <name>substrate</name>
    </ligand>
</feature>
<evidence type="ECO:0000256" key="4">
    <source>
        <dbReference type="ARBA" id="ARBA00022777"/>
    </source>
</evidence>
<dbReference type="GO" id="GO:0000287">
    <property type="term" value="F:magnesium ion binding"/>
    <property type="evidence" value="ECO:0007669"/>
    <property type="project" value="UniProtKB-UniRule"/>
</dbReference>
<comment type="catalytic activity">
    <reaction evidence="7">
        <text>shikimate + ATP = 3-phosphoshikimate + ADP + H(+)</text>
        <dbReference type="Rhea" id="RHEA:13121"/>
        <dbReference type="ChEBI" id="CHEBI:15378"/>
        <dbReference type="ChEBI" id="CHEBI:30616"/>
        <dbReference type="ChEBI" id="CHEBI:36208"/>
        <dbReference type="ChEBI" id="CHEBI:145989"/>
        <dbReference type="ChEBI" id="CHEBI:456216"/>
        <dbReference type="EC" id="2.7.1.71"/>
    </reaction>
</comment>
<evidence type="ECO:0000256" key="6">
    <source>
        <dbReference type="ARBA" id="ARBA00023141"/>
    </source>
</evidence>
<dbReference type="GO" id="GO:0004765">
    <property type="term" value="F:shikimate kinase activity"/>
    <property type="evidence" value="ECO:0007669"/>
    <property type="project" value="UniProtKB-UniRule"/>
</dbReference>
<feature type="binding site" evidence="7">
    <location>
        <begin position="10"/>
        <end position="15"/>
    </location>
    <ligand>
        <name>ATP</name>
        <dbReference type="ChEBI" id="CHEBI:30616"/>
    </ligand>
</feature>
<dbReference type="EC" id="2.7.1.71" evidence="7"/>
<comment type="similarity">
    <text evidence="7">Belongs to the shikimate kinase family.</text>
</comment>
<sequence length="169" mass="19901">MRIFLIGFMGSGKTHWGKQVAQRLSLPFYDLDEVIVEEEKRSIPEIFGESGEEYFRNKEKIVLEKIVDENTNMVLSCGGGTPCFFNNIEFMKKYGAVVWLNTHVDVLLHRLMKERVQRPLLKDIQDEDLKHYIIRKLNERRMYYEQADVIIDKEDAISMNDFIQTVLHA</sequence>
<keyword evidence="6 7" id="KW-0057">Aromatic amino acid biosynthesis</keyword>
<name>A0A4S8I283_9BACT</name>
<feature type="binding site" evidence="7">
    <location>
        <position position="14"/>
    </location>
    <ligand>
        <name>Mg(2+)</name>
        <dbReference type="ChEBI" id="CHEBI:18420"/>
    </ligand>
</feature>
<organism evidence="8 9">
    <name type="scientific">Niastella caeni</name>
    <dbReference type="NCBI Taxonomy" id="2569763"/>
    <lineage>
        <taxon>Bacteria</taxon>
        <taxon>Pseudomonadati</taxon>
        <taxon>Bacteroidota</taxon>
        <taxon>Chitinophagia</taxon>
        <taxon>Chitinophagales</taxon>
        <taxon>Chitinophagaceae</taxon>
        <taxon>Niastella</taxon>
    </lineage>
</organism>
<dbReference type="InterPro" id="IPR031322">
    <property type="entry name" value="Shikimate/glucono_kinase"/>
</dbReference>
<dbReference type="UniPathway" id="UPA00053">
    <property type="reaction ID" value="UER00088"/>
</dbReference>
<dbReference type="Gene3D" id="3.40.50.300">
    <property type="entry name" value="P-loop containing nucleotide triphosphate hydrolases"/>
    <property type="match status" value="1"/>
</dbReference>
<evidence type="ECO:0000256" key="2">
    <source>
        <dbReference type="ARBA" id="ARBA00022679"/>
    </source>
</evidence>
<dbReference type="AlphaFoldDB" id="A0A4S8I283"/>